<dbReference type="InterPro" id="IPR043502">
    <property type="entry name" value="DNA/RNA_pol_sf"/>
</dbReference>
<dbReference type="PANTHER" id="PTHR33050:SF7">
    <property type="entry name" value="RIBONUCLEASE H"/>
    <property type="match status" value="1"/>
</dbReference>
<gene>
    <name evidence="2" type="ORF">ACHAWO_004283</name>
    <name evidence="1" type="ORF">ACHAWO_008373</name>
</gene>
<dbReference type="PANTHER" id="PTHR33050">
    <property type="entry name" value="REVERSE TRANSCRIPTASE DOMAIN-CONTAINING PROTEIN"/>
    <property type="match status" value="1"/>
</dbReference>
<dbReference type="EMBL" id="JALLPJ020000753">
    <property type="protein sequence ID" value="KAL3783725.1"/>
    <property type="molecule type" value="Genomic_DNA"/>
</dbReference>
<dbReference type="SUPFAM" id="SSF56672">
    <property type="entry name" value="DNA/RNA polymerases"/>
    <property type="match status" value="1"/>
</dbReference>
<proteinExistence type="predicted"/>
<organism evidence="1 3">
    <name type="scientific">Cyclotella atomus</name>
    <dbReference type="NCBI Taxonomy" id="382360"/>
    <lineage>
        <taxon>Eukaryota</taxon>
        <taxon>Sar</taxon>
        <taxon>Stramenopiles</taxon>
        <taxon>Ochrophyta</taxon>
        <taxon>Bacillariophyta</taxon>
        <taxon>Coscinodiscophyceae</taxon>
        <taxon>Thalassiosirophycidae</taxon>
        <taxon>Stephanodiscales</taxon>
        <taxon>Stephanodiscaceae</taxon>
        <taxon>Cyclotella</taxon>
    </lineage>
</organism>
<evidence type="ECO:0000313" key="3">
    <source>
        <dbReference type="Proteomes" id="UP001530400"/>
    </source>
</evidence>
<evidence type="ECO:0000313" key="2">
    <source>
        <dbReference type="EMBL" id="KAL3795698.1"/>
    </source>
</evidence>
<evidence type="ECO:0000313" key="1">
    <source>
        <dbReference type="EMBL" id="KAL3783725.1"/>
    </source>
</evidence>
<keyword evidence="3" id="KW-1185">Reference proteome</keyword>
<dbReference type="Proteomes" id="UP001530400">
    <property type="component" value="Unassembled WGS sequence"/>
</dbReference>
<name>A0ABD3P680_9STRA</name>
<reference evidence="1 3" key="1">
    <citation type="submission" date="2024-10" db="EMBL/GenBank/DDBJ databases">
        <title>Updated reference genomes for cyclostephanoid diatoms.</title>
        <authorList>
            <person name="Roberts W.R."/>
            <person name="Alverson A.J."/>
        </authorList>
    </citation>
    <scope>NUCLEOTIDE SEQUENCE [LARGE SCALE GENOMIC DNA]</scope>
    <source>
        <strain evidence="1 3">AJA010-31</strain>
    </source>
</reference>
<comment type="caution">
    <text evidence="1">The sequence shown here is derived from an EMBL/GenBank/DDBJ whole genome shotgun (WGS) entry which is preliminary data.</text>
</comment>
<dbReference type="EMBL" id="JALLPJ020000312">
    <property type="protein sequence ID" value="KAL3795698.1"/>
    <property type="molecule type" value="Genomic_DNA"/>
</dbReference>
<dbReference type="InterPro" id="IPR052055">
    <property type="entry name" value="Hepadnavirus_pol/RT"/>
</dbReference>
<sequence>MSFSGSFSRVALPAPVIVIGQFWPSALIVAASMGVELAQVFVNPRVIKFFKCLQGQTSFGVFSIDDIWQQALVWPAIVIVSGSQSFYERVRTRLAGHSDVIWSFEQSLRSVSYRKWSQNLGIVARWCRSEGLTPVLFPHAAYGGATNAVHLVAFSPSLSDVWVHFSHPPNVQRSIRHSWECASRGHMTVCSDAPEVSAPPSPRVLTFNGDLRVEGLLSLRDTSAFVLGPSVFKPTLVIRRRLTPSELCRLFDLPLSMDDVLASARPHHSMPLPYEAAVSPTVLAFIFRHVWGYVGGSKEEAVPVSVPSDAVVVDKKADTTSDDATLESTDSWELDSVPLHEGEVLILMQPECEQMECEQWDEASDDDSLLPRRSKKSLDVNQPSVPFDWELLDDAATCCLDMESETASLTSFNSGTLTELSSYKSLESASIESDSISYASQATVVTTPSTKSVLADKQTLEAITKATIGLKAVKADDAEVPVCLWDTHVCRGDPSERQSQALTEFRKMGFRWFLRSLRKDCFYRLRRKFGVAWSFLPRRTAGGKLTPLGKEMQAMRHILWHARHTSWFEYHRGSKVHYFRFPTRYQRIARDGIPMNFETPGPSKMQRQPEFTDPDIKAKIKPKIDKVIKRRYLRKVSPELKLKSLIKYFGVPKGQDDIRIVYDGTASGLNESLWTPTFWLPGIDALVRSLDADSWMSDRDIGDMFLNFQMHESAWPFSGVDVGPILDDEDRASAERWYHWCRNAMGVSSSPHNSIKMALIAEEVILGDRFDKHNPFQWCKIELNLPGSVRYDPSLSWVVKVRKDGLNACVLFTFVDDERTTGATRELAWQASHRLAQIQAYLGIQDAARKVGPCLQQPRSWAGAVVHVRPGEGVFVLTSEEKWIKLKDIVAKWLEVLESGSTELDHRELLSDRGFLVYVTRAYPAMIPYVKGFHLTAEMWRGNRDEEGWKLPTTAKRDTVEVEDEDDAAIDHRVRKAQAQALRAPPDGKTTPAPRLIDDLKALQQLTQAAVPPLRLARSKKVVHVFYGFGDASGKGRGSTFQGYKTAHHKSGTFGPSTEGVFRVGVWDSDEETESSNYREFTNLVEDTEAEAESGRLQQTELFLFTDNSTAESAFYKGSSSSKKLHSLVLRLHLLSLKYQVIIHMIHVSGKRMIAQGTDGCSRGVLMEGVMAGKDMLSFIDLDKCAFTRCPRLLDWIRSWTMQQDLKPLTPEEWFVEGHGIIGGERDRHNVWMPKHESGGKLHLWAPAPAIADAMLEELLKARHKRTDTFHVICIPRLMSPRWRRLFHKVSDLHFVVPADPGVSREHLSWWTWQGNCAKCAKNVMPMQGIFCANFLNSRGGWPACRQTWHAECYTCLGKGLFPMAVLKDEDGFELESQAKRLERLNFGVKGVNAVLPFQCETCWMRNLEGRNPTVNDRRYVQCLRRANLDAMSGRAKGTIESHVSRIEETLRYCVMINKTPRFEPRGPFELGDAVGMSLAVDMLMKSLIAKGRINAWIQFDTMRDTRSTYTKTWESSLQGIYEGSSFSGNASRIRFTSCPSQSVWFGDFLLGSEDRMGYDTRKQKYLSMPVIVEVLSLIRRDAEAATEARASTLLKFGALICVLTAGSLRGHEGFFFDLTATRNHLDRGRNGVIPQGVLKRALLTEKECANLPEVCVCLIGKFKGENGERYHSLVLANESMSGLEVRWWVEKLINLCESEGRVRGPAFVNPDGSSPSGADYNVLLRQYLREIQQTLPKLFSPEEDVMRYGISRTFRKSAENRARRAGMQADEIKVMNRWKTVEQSKGKRPKHAMIDHYSDARALVAVTWRYSYSL</sequence>
<accession>A0ABD3P680</accession>
<protein>
    <submittedName>
        <fullName evidence="1">Uncharacterized protein</fullName>
    </submittedName>
</protein>